<proteinExistence type="predicted"/>
<evidence type="ECO:0000313" key="1">
    <source>
        <dbReference type="EMBL" id="MBB6051522.1"/>
    </source>
</evidence>
<dbReference type="Gene3D" id="1.10.10.10">
    <property type="entry name" value="Winged helix-like DNA-binding domain superfamily/Winged helix DNA-binding domain"/>
    <property type="match status" value="1"/>
</dbReference>
<accession>A0A7W9SRJ9</accession>
<dbReference type="Proteomes" id="UP000520814">
    <property type="component" value="Unassembled WGS sequence"/>
</dbReference>
<gene>
    <name evidence="1" type="ORF">HNQ39_003332</name>
</gene>
<evidence type="ECO:0000313" key="2">
    <source>
        <dbReference type="Proteomes" id="UP000520814"/>
    </source>
</evidence>
<comment type="caution">
    <text evidence="1">The sequence shown here is derived from an EMBL/GenBank/DDBJ whole genome shotgun (WGS) entry which is preliminary data.</text>
</comment>
<name>A0A7W9SRJ9_ARMRO</name>
<sequence length="316" mass="34801">MTRTLPPHLVELLRTCREFNTTETKPLAQQLGLSPATVNAYFQRAAELLGTTDRFSTVQNAFRLGLLISHAENLLINGNFVEGSQGHGPGNSLPWTSVVGWLPLRGGSPQWVMPELEGGPGAILMWGAKDTGEAIYQALPPIHRILPGRTYRFSAEYRFGPVKRDWPMVPRQPMFVDFVVRLSKSALENYTSPDVPGQVTTMGRLHYAARPAESVLTVPVAPPTPEKLESLRLRGGEHAVEQYYATMRAGGISHWAWEAGVLPDWTADSEYYVVTIHPTNDLVVGTDGSNKDAPLELAWGQIRRVSLVDVTDLPPG</sequence>
<keyword evidence="2" id="KW-1185">Reference proteome</keyword>
<dbReference type="AlphaFoldDB" id="A0A7W9SRJ9"/>
<organism evidence="1 2">
    <name type="scientific">Armatimonas rosea</name>
    <dbReference type="NCBI Taxonomy" id="685828"/>
    <lineage>
        <taxon>Bacteria</taxon>
        <taxon>Bacillati</taxon>
        <taxon>Armatimonadota</taxon>
        <taxon>Armatimonadia</taxon>
        <taxon>Armatimonadales</taxon>
        <taxon>Armatimonadaceae</taxon>
        <taxon>Armatimonas</taxon>
    </lineage>
</organism>
<reference evidence="1 2" key="1">
    <citation type="submission" date="2020-08" db="EMBL/GenBank/DDBJ databases">
        <title>Genomic Encyclopedia of Type Strains, Phase IV (KMG-IV): sequencing the most valuable type-strain genomes for metagenomic binning, comparative biology and taxonomic classification.</title>
        <authorList>
            <person name="Goeker M."/>
        </authorList>
    </citation>
    <scope>NUCLEOTIDE SEQUENCE [LARGE SCALE GENOMIC DNA]</scope>
    <source>
        <strain evidence="1 2">DSM 23562</strain>
    </source>
</reference>
<protein>
    <submittedName>
        <fullName evidence="1">Uncharacterized protein</fullName>
    </submittedName>
</protein>
<dbReference type="InterPro" id="IPR036388">
    <property type="entry name" value="WH-like_DNA-bd_sf"/>
</dbReference>
<dbReference type="EMBL" id="JACHGW010000003">
    <property type="protein sequence ID" value="MBB6051522.1"/>
    <property type="molecule type" value="Genomic_DNA"/>
</dbReference>
<dbReference type="RefSeq" id="WP_184198635.1">
    <property type="nucleotide sequence ID" value="NZ_JACHGW010000003.1"/>
</dbReference>